<sequence length="1599" mass="174179">MSEVSYLLHTFVCCKLLIMKKFYFIVVFLFSAYLTAQNPAENLIPTSAVTHTATADGDWSDPAIWSPSSVPGEGAIVHIPQGTSVAYTSETSPHIFGIRVDGNFTVSQTDAAKITRLEFDTFYGSPSSVVQFLASGSTDGSIEITINPFDILNHESTVTTGDNAWSPSARGHYNDGLDVNQIDREVVLPRRFNTFDDAVAAYAGQSPFSETSTTYNDGIGVTGRYEWDPMQMSIGMIIRGEFEVIGQEKTTYVQLAQDALRRQNRVVLAEAPMGWNVGDEILITKSGKLDATQNGTETFILDSYDTPTTLVATDDLDRNHEGTPDADFTLHCYVGNLSRNIVFQSGSTLNIHHRGHLMIMQADENVQIKNARFKDMGRTDKSRWLDDSIFNEWVETDILKSKYSPLGQSIANSYRPNPEDITNPRGRYSIHLHKNGSTPDDNLIQVTGNVVWGNPGWGITHHDAYANVSDNVVYDVTGAGIVSETGSETGFWDNNLVVDIKRRPGSGPATDPYIGSLFFNDYLFSGAGLAMKGRAVICNDNVIADVVRGISIMNMNPNVGSIDRVDPIQLATVRPNFLIDQFPLSQNGYSKEGDGVMPVEVALVMNRTTVISSTLGFRSIEREMGLNHESRSVFDGLILWGTKQGITNTYQADYTFHDVFISGDKSNSGSPTEGLYMWKHSHNHVYDNIKFRDLDNAMVPSKLVLSGNGEYKTRNNGFTPWIFIDLKVQNVAKFYEIVDEDNNVNALYPEHADNPIFFTSQDVMMDRETTFTLLDEASTGLPYYEIPGDLQFPFAAIDYTEADPEIAFGFAVDGVITDKLGTYKFGTEQAAAQGSLRNGYPERLYQFASEAKFIEYVTENGVYENPNDGSLYFIINEIVPDRLTSVYKSFPIRIKIMNAPSSGVFANPQTEAGFGCEAEDQLISRKAVATQSSTQSGVVVSFNGEDLPVDPNPFKAIDGNNNARDNAQFLQRFSETGVPVGTYSLTESENQPWYDLDFGEEAEITYIDIWNTVTLNGQDIAPTNNDLTDFHILLDDESFAGKDLTQALADANWSYHQTTPVGRKLSLDTEVAGTKARYMRIQKVGVNTQLKLAEVEVLGRMITDTTAPMVVTQNIIVQLDENGVASIVPDDVDNGSQDACGIDEKSLDITSFDCSNVGNNTVTLTVTDVNSNESTATAIVTVEDNIIPTVTTQNITVSLDASGTATITADQIDNGSTDNCDMDSLSLDITTFDCDSIGDNTVTLTVTDVNNNESTATAIVTVEDNIIPTVTTQNITVSLDASGAATITADQIDNGSTDNCDIDSLSLDITTFDCNSIGDNTVTLTVTDVNSNESTATAIVTVEDNIIPTVTTQNITVSLDASGTATITADQIDNGSTDNCDIDSLSLDITTFDCDSIGDNTVTLTVTDVNSNESTATAIVTVEDTIAPEIDCLDDQSIVIDEAAYELPDYWTSGQVTAIDNCTTPVVITSQSPAPGTALNQGIYTITLTAEDDAGLISSCAFELEVASTLSIETSENLDNNILLTPNPSNRLVRIEYKGSSNLDQISMYDIAGRLIRNISLKENSKVAEIDVSNLSNAVYLVIIKTVDGGMAVKRLIKN</sequence>
<dbReference type="InterPro" id="IPR003410">
    <property type="entry name" value="HYR_dom"/>
</dbReference>
<organism evidence="5 6">
    <name type="scientific">Dokdonia sinensis</name>
    <dbReference type="NCBI Taxonomy" id="2479847"/>
    <lineage>
        <taxon>Bacteria</taxon>
        <taxon>Pseudomonadati</taxon>
        <taxon>Bacteroidota</taxon>
        <taxon>Flavobacteriia</taxon>
        <taxon>Flavobacteriales</taxon>
        <taxon>Flavobacteriaceae</taxon>
        <taxon>Dokdonia</taxon>
    </lineage>
</organism>
<evidence type="ECO:0000256" key="3">
    <source>
        <dbReference type="SAM" id="Phobius"/>
    </source>
</evidence>
<evidence type="ECO:0000259" key="4">
    <source>
        <dbReference type="PROSITE" id="PS50825"/>
    </source>
</evidence>
<dbReference type="PROSITE" id="PS50825">
    <property type="entry name" value="HYR"/>
    <property type="match status" value="1"/>
</dbReference>
<keyword evidence="1" id="KW-0732">Signal</keyword>
<protein>
    <submittedName>
        <fullName evidence="5">T9SS C-terminal target domain-containing protein</fullName>
    </submittedName>
</protein>
<keyword evidence="3" id="KW-1133">Transmembrane helix</keyword>
<comment type="caution">
    <text evidence="5">The sequence shown here is derived from an EMBL/GenBank/DDBJ whole genome shotgun (WGS) entry which is preliminary data.</text>
</comment>
<feature type="transmembrane region" description="Helical" evidence="3">
    <location>
        <begin position="12"/>
        <end position="34"/>
    </location>
</feature>
<dbReference type="Pfam" id="PF02494">
    <property type="entry name" value="HYR"/>
    <property type="match status" value="1"/>
</dbReference>
<feature type="domain" description="HYR" evidence="4">
    <location>
        <begin position="1423"/>
        <end position="1508"/>
    </location>
</feature>
<keyword evidence="6" id="KW-1185">Reference proteome</keyword>
<dbReference type="PANTHER" id="PTHR24273:SF32">
    <property type="entry name" value="HYALIN"/>
    <property type="match status" value="1"/>
</dbReference>
<dbReference type="Pfam" id="PF18962">
    <property type="entry name" value="Por_Secre_tail"/>
    <property type="match status" value="1"/>
</dbReference>
<accession>A0A3M0G3N6</accession>
<dbReference type="NCBIfam" id="TIGR04183">
    <property type="entry name" value="Por_Secre_tail"/>
    <property type="match status" value="1"/>
</dbReference>
<keyword evidence="3" id="KW-0812">Transmembrane</keyword>
<dbReference type="Proteomes" id="UP000281985">
    <property type="component" value="Unassembled WGS sequence"/>
</dbReference>
<gene>
    <name evidence="5" type="ORF">EAX61_08795</name>
</gene>
<dbReference type="PANTHER" id="PTHR24273">
    <property type="entry name" value="FI04643P-RELATED"/>
    <property type="match status" value="1"/>
</dbReference>
<dbReference type="EMBL" id="REFV01000007">
    <property type="protein sequence ID" value="RMB59148.1"/>
    <property type="molecule type" value="Genomic_DNA"/>
</dbReference>
<dbReference type="Gene3D" id="2.60.40.10">
    <property type="entry name" value="Immunoglobulins"/>
    <property type="match status" value="1"/>
</dbReference>
<dbReference type="InterPro" id="IPR026444">
    <property type="entry name" value="Secre_tail"/>
</dbReference>
<reference evidence="5 6" key="1">
    <citation type="submission" date="2018-10" db="EMBL/GenBank/DDBJ databases">
        <title>Dokdonia luteus sp. nov., isolated from sea water.</title>
        <authorList>
            <person name="Zhou L.Y."/>
            <person name="Du Z.J."/>
        </authorList>
    </citation>
    <scope>NUCLEOTIDE SEQUENCE [LARGE SCALE GENOMIC DNA]</scope>
    <source>
        <strain evidence="5 6">SH27</strain>
    </source>
</reference>
<proteinExistence type="predicted"/>
<name>A0A3M0G3N6_9FLAO</name>
<evidence type="ECO:0000256" key="2">
    <source>
        <dbReference type="ARBA" id="ARBA00022737"/>
    </source>
</evidence>
<evidence type="ECO:0000313" key="6">
    <source>
        <dbReference type="Proteomes" id="UP000281985"/>
    </source>
</evidence>
<keyword evidence="3" id="KW-0472">Membrane</keyword>
<dbReference type="Gene3D" id="2.60.120.260">
    <property type="entry name" value="Galactose-binding domain-like"/>
    <property type="match status" value="1"/>
</dbReference>
<dbReference type="InterPro" id="IPR008979">
    <property type="entry name" value="Galactose-bd-like_sf"/>
</dbReference>
<evidence type="ECO:0000256" key="1">
    <source>
        <dbReference type="ARBA" id="ARBA00022729"/>
    </source>
</evidence>
<keyword evidence="2" id="KW-0677">Repeat</keyword>
<evidence type="ECO:0000313" key="5">
    <source>
        <dbReference type="EMBL" id="RMB59148.1"/>
    </source>
</evidence>
<dbReference type="InterPro" id="IPR013783">
    <property type="entry name" value="Ig-like_fold"/>
</dbReference>
<dbReference type="SUPFAM" id="SSF49785">
    <property type="entry name" value="Galactose-binding domain-like"/>
    <property type="match status" value="1"/>
</dbReference>